<gene>
    <name evidence="1" type="ORF">MNOR_LOCUS195</name>
</gene>
<name>A0AAV2PKN4_MEGNR</name>
<dbReference type="EMBL" id="CAXKWB010000035">
    <property type="protein sequence ID" value="CAL4058751.1"/>
    <property type="molecule type" value="Genomic_DNA"/>
</dbReference>
<comment type="caution">
    <text evidence="1">The sequence shown here is derived from an EMBL/GenBank/DDBJ whole genome shotgun (WGS) entry which is preliminary data.</text>
</comment>
<proteinExistence type="predicted"/>
<keyword evidence="2" id="KW-1185">Reference proteome</keyword>
<sequence length="100" mass="11649">MRGQKNFAIATMSLSLIRHIKIHAEKSFVWFPWASGAKKPYTQWEDNETCGSLFQIWGEADLDGVNLVVVGLHIDMMIYIKKKREKRSVFCLMTRQKCKI</sequence>
<reference evidence="1 2" key="1">
    <citation type="submission" date="2024-05" db="EMBL/GenBank/DDBJ databases">
        <authorList>
            <person name="Wallberg A."/>
        </authorList>
    </citation>
    <scope>NUCLEOTIDE SEQUENCE [LARGE SCALE GENOMIC DNA]</scope>
</reference>
<organism evidence="1 2">
    <name type="scientific">Meganyctiphanes norvegica</name>
    <name type="common">Northern krill</name>
    <name type="synonym">Thysanopoda norvegica</name>
    <dbReference type="NCBI Taxonomy" id="48144"/>
    <lineage>
        <taxon>Eukaryota</taxon>
        <taxon>Metazoa</taxon>
        <taxon>Ecdysozoa</taxon>
        <taxon>Arthropoda</taxon>
        <taxon>Crustacea</taxon>
        <taxon>Multicrustacea</taxon>
        <taxon>Malacostraca</taxon>
        <taxon>Eumalacostraca</taxon>
        <taxon>Eucarida</taxon>
        <taxon>Euphausiacea</taxon>
        <taxon>Euphausiidae</taxon>
        <taxon>Meganyctiphanes</taxon>
    </lineage>
</organism>
<evidence type="ECO:0000313" key="1">
    <source>
        <dbReference type="EMBL" id="CAL4058751.1"/>
    </source>
</evidence>
<accession>A0AAV2PKN4</accession>
<evidence type="ECO:0000313" key="2">
    <source>
        <dbReference type="Proteomes" id="UP001497623"/>
    </source>
</evidence>
<protein>
    <submittedName>
        <fullName evidence="1">Uncharacterized protein</fullName>
    </submittedName>
</protein>
<dbReference type="AlphaFoldDB" id="A0AAV2PKN4"/>
<dbReference type="Proteomes" id="UP001497623">
    <property type="component" value="Unassembled WGS sequence"/>
</dbReference>